<reference evidence="1" key="2">
    <citation type="submission" date="2021-03" db="EMBL/GenBank/DDBJ databases">
        <authorList>
            <person name="Artuso I."/>
            <person name="Turrini P."/>
            <person name="Pirolo M."/>
            <person name="Lugli G.A."/>
            <person name="Ventura M."/>
            <person name="Visca P."/>
        </authorList>
    </citation>
    <scope>NUCLEOTIDE SEQUENCE</scope>
    <source>
        <strain evidence="1">LMG 26462</strain>
    </source>
</reference>
<sequence length="299" mass="31973">MEFDKSDCIGAKHPLEIAAYLEEIGDHEAASRFHQLGARSQAISVPFFTNDQWANTGAAIGFIPENGSSAGDRLDIVHATSMAPDEKLQGASLKITLDRFYVHNYPGSGRHEILCEFTGKNQAGSKSEEMRFALKTIATDGSAAPLLSLPIFVGVNIGNDGLSFEGRTINVRSGGTDMLVEALDNSAFKEGLSLLTTAQPVLVPFVQLAKGVVRAIEKQGNNRPVFSFGLGLDFSKTATSAKLRLGSYVVVQTNEVGWNWSDFVFSRQSGTVAPKLSGASPIALNYMIFGVTRAGQAAP</sequence>
<protein>
    <submittedName>
        <fullName evidence="1">Uncharacterized protein</fullName>
    </submittedName>
</protein>
<reference evidence="1" key="1">
    <citation type="journal article" date="2021" name="Microorganisms">
        <title>Phylogenomic Reconstruction and Metabolic Potential of the Genus Aminobacter.</title>
        <authorList>
            <person name="Artuso I."/>
            <person name="Turrini P."/>
            <person name="Pirolo M."/>
            <person name="Lugli G.A."/>
            <person name="Ventura M."/>
            <person name="Visca P."/>
        </authorList>
    </citation>
    <scope>NUCLEOTIDE SEQUENCE</scope>
    <source>
        <strain evidence="1">LMG 26462</strain>
    </source>
</reference>
<proteinExistence type="predicted"/>
<organism evidence="1 2">
    <name type="scientific">Aminobacter anthyllidis</name>
    <dbReference type="NCBI Taxonomy" id="1035067"/>
    <lineage>
        <taxon>Bacteria</taxon>
        <taxon>Pseudomonadati</taxon>
        <taxon>Pseudomonadota</taxon>
        <taxon>Alphaproteobacteria</taxon>
        <taxon>Hyphomicrobiales</taxon>
        <taxon>Phyllobacteriaceae</taxon>
        <taxon>Aminobacter</taxon>
    </lineage>
</organism>
<dbReference type="RefSeq" id="WP_214393657.1">
    <property type="nucleotide sequence ID" value="NZ_JAFLWW010000014.1"/>
</dbReference>
<dbReference type="EMBL" id="JAFLWW010000014">
    <property type="protein sequence ID" value="MBT1159862.1"/>
    <property type="molecule type" value="Genomic_DNA"/>
</dbReference>
<name>A0A9X1AHP3_9HYPH</name>
<comment type="caution">
    <text evidence="1">The sequence shown here is derived from an EMBL/GenBank/DDBJ whole genome shotgun (WGS) entry which is preliminary data.</text>
</comment>
<gene>
    <name evidence="1" type="ORF">J1C56_30410</name>
</gene>
<dbReference type="Proteomes" id="UP001138921">
    <property type="component" value="Unassembled WGS sequence"/>
</dbReference>
<keyword evidence="2" id="KW-1185">Reference proteome</keyword>
<accession>A0A9X1AHP3</accession>
<evidence type="ECO:0000313" key="2">
    <source>
        <dbReference type="Proteomes" id="UP001138921"/>
    </source>
</evidence>
<dbReference type="AlphaFoldDB" id="A0A9X1AHP3"/>
<evidence type="ECO:0000313" key="1">
    <source>
        <dbReference type="EMBL" id="MBT1159862.1"/>
    </source>
</evidence>